<organism evidence="1 2">
    <name type="scientific">Hymenobacter lucidus</name>
    <dbReference type="NCBI Taxonomy" id="2880930"/>
    <lineage>
        <taxon>Bacteria</taxon>
        <taxon>Pseudomonadati</taxon>
        <taxon>Bacteroidota</taxon>
        <taxon>Cytophagia</taxon>
        <taxon>Cytophagales</taxon>
        <taxon>Hymenobacteraceae</taxon>
        <taxon>Hymenobacter</taxon>
    </lineage>
</organism>
<protein>
    <recommendedName>
        <fullName evidence="3">STAS/SEC14 domain-containing protein</fullName>
    </recommendedName>
</protein>
<comment type="caution">
    <text evidence="1">The sequence shown here is derived from an EMBL/GenBank/DDBJ whole genome shotgun (WGS) entry which is preliminary data.</text>
</comment>
<dbReference type="RefSeq" id="WP_226178419.1">
    <property type="nucleotide sequence ID" value="NZ_JAJADR010000006.1"/>
</dbReference>
<dbReference type="EMBL" id="JAJADR010000006">
    <property type="protein sequence ID" value="MCB2410214.1"/>
    <property type="molecule type" value="Genomic_DNA"/>
</dbReference>
<evidence type="ECO:0000313" key="1">
    <source>
        <dbReference type="EMBL" id="MCB2410214.1"/>
    </source>
</evidence>
<name>A0ABS8AWN1_9BACT</name>
<sequence length="150" mass="16637">MTTPHFALSSRSLDVYCAARYEPVHEWFRVTWRGFVVNEDGVRGATAYLQLLGALPCAMLLNDNSGVTGPWFDSLDWLERIWAPQAIALGLRYVAHVLPAHDFPSVLPPADAFAGQFELQIFTTVAEAEQWLSSCRAALHSTLSSGFQPQ</sequence>
<reference evidence="1" key="1">
    <citation type="submission" date="2021-10" db="EMBL/GenBank/DDBJ databases">
        <authorList>
            <person name="Dean J.D."/>
            <person name="Kim M.K."/>
            <person name="Newey C.N."/>
            <person name="Stoker T.S."/>
            <person name="Thompson D.W."/>
            <person name="Grose J.H."/>
        </authorList>
    </citation>
    <scope>NUCLEOTIDE SEQUENCE</scope>
    <source>
        <strain evidence="1">BT178</strain>
    </source>
</reference>
<keyword evidence="2" id="KW-1185">Reference proteome</keyword>
<accession>A0ABS8AWN1</accession>
<evidence type="ECO:0000313" key="2">
    <source>
        <dbReference type="Proteomes" id="UP001165296"/>
    </source>
</evidence>
<dbReference type="Proteomes" id="UP001165296">
    <property type="component" value="Unassembled WGS sequence"/>
</dbReference>
<proteinExistence type="predicted"/>
<evidence type="ECO:0008006" key="3">
    <source>
        <dbReference type="Google" id="ProtNLM"/>
    </source>
</evidence>
<gene>
    <name evidence="1" type="ORF">LGH74_19640</name>
</gene>